<dbReference type="InterPro" id="IPR036259">
    <property type="entry name" value="MFS_trans_sf"/>
</dbReference>
<dbReference type="RefSeq" id="WP_152944812.1">
    <property type="nucleotide sequence ID" value="NZ_WHYR01000002.1"/>
</dbReference>
<dbReference type="InterPro" id="IPR011701">
    <property type="entry name" value="MFS"/>
</dbReference>
<evidence type="ECO:0000256" key="6">
    <source>
        <dbReference type="SAM" id="Phobius"/>
    </source>
</evidence>
<dbReference type="PROSITE" id="PS50850">
    <property type="entry name" value="MFS"/>
    <property type="match status" value="1"/>
</dbReference>
<evidence type="ECO:0000256" key="3">
    <source>
        <dbReference type="ARBA" id="ARBA00022692"/>
    </source>
</evidence>
<feature type="transmembrane region" description="Helical" evidence="6">
    <location>
        <begin position="74"/>
        <end position="95"/>
    </location>
</feature>
<organism evidence="8 9">
    <name type="scientific">Desulfofundulus thermobenzoicus</name>
    <dbReference type="NCBI Taxonomy" id="29376"/>
    <lineage>
        <taxon>Bacteria</taxon>
        <taxon>Bacillati</taxon>
        <taxon>Bacillota</taxon>
        <taxon>Clostridia</taxon>
        <taxon>Eubacteriales</taxon>
        <taxon>Peptococcaceae</taxon>
        <taxon>Desulfofundulus</taxon>
    </lineage>
</organism>
<feature type="domain" description="Major facilitator superfamily (MFS) profile" evidence="7">
    <location>
        <begin position="6"/>
        <end position="462"/>
    </location>
</feature>
<evidence type="ECO:0000256" key="5">
    <source>
        <dbReference type="ARBA" id="ARBA00023136"/>
    </source>
</evidence>
<evidence type="ECO:0000256" key="1">
    <source>
        <dbReference type="ARBA" id="ARBA00004651"/>
    </source>
</evidence>
<dbReference type="CDD" id="cd17325">
    <property type="entry name" value="MFS_MdtG_SLC18_like"/>
    <property type="match status" value="1"/>
</dbReference>
<feature type="transmembrane region" description="Helical" evidence="6">
    <location>
        <begin position="134"/>
        <end position="156"/>
    </location>
</feature>
<protein>
    <submittedName>
        <fullName evidence="8">MFS transporter</fullName>
    </submittedName>
</protein>
<evidence type="ECO:0000256" key="2">
    <source>
        <dbReference type="ARBA" id="ARBA00022448"/>
    </source>
</evidence>
<comment type="subcellular location">
    <subcellularLocation>
        <location evidence="1">Cell membrane</location>
        <topology evidence="1">Multi-pass membrane protein</topology>
    </subcellularLocation>
</comment>
<dbReference type="InterPro" id="IPR020846">
    <property type="entry name" value="MFS_dom"/>
</dbReference>
<keyword evidence="4 6" id="KW-1133">Transmembrane helix</keyword>
<dbReference type="Proteomes" id="UP000441717">
    <property type="component" value="Unassembled WGS sequence"/>
</dbReference>
<dbReference type="GO" id="GO:0005886">
    <property type="term" value="C:plasma membrane"/>
    <property type="evidence" value="ECO:0007669"/>
    <property type="project" value="UniProtKB-SubCell"/>
</dbReference>
<feature type="transmembrane region" description="Helical" evidence="6">
    <location>
        <begin position="7"/>
        <end position="28"/>
    </location>
</feature>
<feature type="transmembrane region" description="Helical" evidence="6">
    <location>
        <begin position="162"/>
        <end position="178"/>
    </location>
</feature>
<dbReference type="OrthoDB" id="9793283at2"/>
<dbReference type="InterPro" id="IPR050930">
    <property type="entry name" value="MFS_Vesicular_Transporter"/>
</dbReference>
<sequence length="469" mass="48579">MNTNRIFALINLAVFLDTVLYGLVVPVVPHYATVLGATPTGVGVIFAAYSAGLLLASVPAGLACDRYGYKPVMLLGMAGLTLSTLIFAFSGHIWLLAVSRLVQGVAGAATWAAGLALVAFLYPPHLRGQKMGIVMTSTGAGTITGPLLGGALYQFAGYSSPFLITALGGALLTVLLWCNPLPGRPAATAPGSGRPACLPELRKLLLQNRNLFWGVMITVVGSFGFGIIEPLLPLDLHRRLGLPSAGVGLLFAAFSLSYALFQPLFGTISDRLGRKPLLVGGLVSTAATIPWLALAPDVKMETAVMILLGATTGAYSTPALPMLAESVEQNGQPAAVKSTINGCGHLKEGGQLDISPAAGDANPAVPDARQTGTGITRPVADDKNRKRCASTVYAADGENPANGPYGTAFGLFNSAYSLGLVGGPLMGTFLAQRWGLPAVLLTYSILLLLTTAGVVAQLRETLQGKSLRN</sequence>
<dbReference type="PANTHER" id="PTHR23506">
    <property type="entry name" value="GH10249P"/>
    <property type="match status" value="1"/>
</dbReference>
<feature type="transmembrane region" description="Helical" evidence="6">
    <location>
        <begin position="211"/>
        <end position="228"/>
    </location>
</feature>
<dbReference type="PRINTS" id="PR01035">
    <property type="entry name" value="TCRTETA"/>
</dbReference>
<evidence type="ECO:0000256" key="4">
    <source>
        <dbReference type="ARBA" id="ARBA00022989"/>
    </source>
</evidence>
<dbReference type="GO" id="GO:0022857">
    <property type="term" value="F:transmembrane transporter activity"/>
    <property type="evidence" value="ECO:0007669"/>
    <property type="project" value="InterPro"/>
</dbReference>
<dbReference type="InterPro" id="IPR001958">
    <property type="entry name" value="Tet-R_TetA/multi-R_MdtG-like"/>
</dbReference>
<proteinExistence type="predicted"/>
<evidence type="ECO:0000313" key="9">
    <source>
        <dbReference type="Proteomes" id="UP000441717"/>
    </source>
</evidence>
<feature type="transmembrane region" description="Helical" evidence="6">
    <location>
        <begin position="240"/>
        <end position="265"/>
    </location>
</feature>
<accession>A0A6N7ILN8</accession>
<feature type="transmembrane region" description="Helical" evidence="6">
    <location>
        <begin position="101"/>
        <end position="122"/>
    </location>
</feature>
<dbReference type="SUPFAM" id="SSF103473">
    <property type="entry name" value="MFS general substrate transporter"/>
    <property type="match status" value="1"/>
</dbReference>
<keyword evidence="3 6" id="KW-0812">Transmembrane</keyword>
<comment type="caution">
    <text evidence="8">The sequence shown here is derived from an EMBL/GenBank/DDBJ whole genome shotgun (WGS) entry which is preliminary data.</text>
</comment>
<feature type="transmembrane region" description="Helical" evidence="6">
    <location>
        <begin position="434"/>
        <end position="458"/>
    </location>
</feature>
<feature type="transmembrane region" description="Helical" evidence="6">
    <location>
        <begin position="40"/>
        <end position="62"/>
    </location>
</feature>
<gene>
    <name evidence="8" type="ORF">GFC01_01110</name>
</gene>
<dbReference type="Pfam" id="PF07690">
    <property type="entry name" value="MFS_1"/>
    <property type="match status" value="1"/>
</dbReference>
<dbReference type="Gene3D" id="1.20.1250.20">
    <property type="entry name" value="MFS general substrate transporter like domains"/>
    <property type="match status" value="3"/>
</dbReference>
<reference evidence="8 9" key="1">
    <citation type="submission" date="2019-10" db="EMBL/GenBank/DDBJ databases">
        <title>Comparative genomics of sulfur disproportionating microorganisms.</title>
        <authorList>
            <person name="Ward L.M."/>
            <person name="Bertran E."/>
            <person name="Johnston D."/>
        </authorList>
    </citation>
    <scope>NUCLEOTIDE SEQUENCE [LARGE SCALE GENOMIC DNA]</scope>
    <source>
        <strain evidence="8 9">DSM 14055</strain>
    </source>
</reference>
<evidence type="ECO:0000313" key="8">
    <source>
        <dbReference type="EMBL" id="MQL50896.1"/>
    </source>
</evidence>
<dbReference type="PANTHER" id="PTHR23506:SF23">
    <property type="entry name" value="GH10249P"/>
    <property type="match status" value="1"/>
</dbReference>
<keyword evidence="2" id="KW-0813">Transport</keyword>
<dbReference type="EMBL" id="WHYR01000002">
    <property type="protein sequence ID" value="MQL50896.1"/>
    <property type="molecule type" value="Genomic_DNA"/>
</dbReference>
<keyword evidence="9" id="KW-1185">Reference proteome</keyword>
<evidence type="ECO:0000259" key="7">
    <source>
        <dbReference type="PROSITE" id="PS50850"/>
    </source>
</evidence>
<feature type="transmembrane region" description="Helical" evidence="6">
    <location>
        <begin position="277"/>
        <end position="295"/>
    </location>
</feature>
<dbReference type="AlphaFoldDB" id="A0A6N7ILN8"/>
<name>A0A6N7ILN8_9FIRM</name>
<keyword evidence="5 6" id="KW-0472">Membrane</keyword>